<dbReference type="AlphaFoldDB" id="A0A2P2QEM8"/>
<sequence length="40" mass="4698">MESKKKKSSRYMHSILLLHFDMVQQDLKINLLFGMSQIAS</sequence>
<name>A0A2P2QEM8_RHIMU</name>
<evidence type="ECO:0000313" key="1">
    <source>
        <dbReference type="EMBL" id="MBX65463.1"/>
    </source>
</evidence>
<organism evidence="1">
    <name type="scientific">Rhizophora mucronata</name>
    <name type="common">Asiatic mangrove</name>
    <dbReference type="NCBI Taxonomy" id="61149"/>
    <lineage>
        <taxon>Eukaryota</taxon>
        <taxon>Viridiplantae</taxon>
        <taxon>Streptophyta</taxon>
        <taxon>Embryophyta</taxon>
        <taxon>Tracheophyta</taxon>
        <taxon>Spermatophyta</taxon>
        <taxon>Magnoliopsida</taxon>
        <taxon>eudicotyledons</taxon>
        <taxon>Gunneridae</taxon>
        <taxon>Pentapetalae</taxon>
        <taxon>rosids</taxon>
        <taxon>fabids</taxon>
        <taxon>Malpighiales</taxon>
        <taxon>Rhizophoraceae</taxon>
        <taxon>Rhizophora</taxon>
    </lineage>
</organism>
<protein>
    <submittedName>
        <fullName evidence="1">Uncharacterized protein</fullName>
    </submittedName>
</protein>
<dbReference type="EMBL" id="GGEC01084979">
    <property type="protein sequence ID" value="MBX65463.1"/>
    <property type="molecule type" value="Transcribed_RNA"/>
</dbReference>
<proteinExistence type="predicted"/>
<accession>A0A2P2QEM8</accession>
<reference evidence="1" key="1">
    <citation type="submission" date="2018-02" db="EMBL/GenBank/DDBJ databases">
        <title>Rhizophora mucronata_Transcriptome.</title>
        <authorList>
            <person name="Meera S.P."/>
            <person name="Sreeshan A."/>
            <person name="Augustine A."/>
        </authorList>
    </citation>
    <scope>NUCLEOTIDE SEQUENCE</scope>
    <source>
        <tissue evidence="1">Leaf</tissue>
    </source>
</reference>